<accession>A0A811U267</accession>
<dbReference type="Gene3D" id="1.20.1070.10">
    <property type="entry name" value="Rhodopsin 7-helix transmembrane proteins"/>
    <property type="match status" value="1"/>
</dbReference>
<gene>
    <name evidence="14" type="ORF">CCAP1982_LOCUS1220</name>
</gene>
<protein>
    <submittedName>
        <fullName evidence="14">(Mediterranean fruit fly) hypothetical protein</fullName>
    </submittedName>
</protein>
<keyword evidence="3 11" id="KW-0812">Transmembrane</keyword>
<keyword evidence="5 11" id="KW-0297">G-protein coupled receptor</keyword>
<evidence type="ECO:0000256" key="5">
    <source>
        <dbReference type="ARBA" id="ARBA00023040"/>
    </source>
</evidence>
<evidence type="ECO:0000256" key="3">
    <source>
        <dbReference type="ARBA" id="ARBA00022692"/>
    </source>
</evidence>
<dbReference type="EMBL" id="CAJHJT010000001">
    <property type="protein sequence ID" value="CAD6992356.1"/>
    <property type="molecule type" value="Genomic_DNA"/>
</dbReference>
<dbReference type="Pfam" id="PF00001">
    <property type="entry name" value="7tm_1"/>
    <property type="match status" value="1"/>
</dbReference>
<dbReference type="Proteomes" id="UP000606786">
    <property type="component" value="Unassembled WGS sequence"/>
</dbReference>
<name>A0A811U267_CERCA</name>
<dbReference type="PROSITE" id="PS50262">
    <property type="entry name" value="G_PROTEIN_RECEP_F1_2"/>
    <property type="match status" value="1"/>
</dbReference>
<dbReference type="InterPro" id="IPR050125">
    <property type="entry name" value="GPCR_opsins"/>
</dbReference>
<evidence type="ECO:0000256" key="4">
    <source>
        <dbReference type="ARBA" id="ARBA00022989"/>
    </source>
</evidence>
<evidence type="ECO:0000313" key="14">
    <source>
        <dbReference type="EMBL" id="CAD6992356.1"/>
    </source>
</evidence>
<keyword evidence="8" id="KW-0325">Glycoprotein</keyword>
<dbReference type="OrthoDB" id="9996086at2759"/>
<evidence type="ECO:0000256" key="9">
    <source>
        <dbReference type="ARBA" id="ARBA00023224"/>
    </source>
</evidence>
<evidence type="ECO:0000256" key="7">
    <source>
        <dbReference type="ARBA" id="ARBA00023170"/>
    </source>
</evidence>
<keyword evidence="10" id="KW-0716">Sensory transduction</keyword>
<keyword evidence="15" id="KW-1185">Reference proteome</keyword>
<dbReference type="AlphaFoldDB" id="A0A811U267"/>
<keyword evidence="6 12" id="KW-0472">Membrane</keyword>
<evidence type="ECO:0000256" key="8">
    <source>
        <dbReference type="ARBA" id="ARBA00023180"/>
    </source>
</evidence>
<keyword evidence="7 11" id="KW-0675">Receptor</keyword>
<comment type="caution">
    <text evidence="14">The sequence shown here is derived from an EMBL/GenBank/DDBJ whole genome shotgun (WGS) entry which is preliminary data.</text>
</comment>
<keyword evidence="10" id="KW-0844">Vision</keyword>
<dbReference type="PANTHER" id="PTHR24240">
    <property type="entry name" value="OPSIN"/>
    <property type="match status" value="1"/>
</dbReference>
<evidence type="ECO:0000256" key="12">
    <source>
        <dbReference type="SAM" id="Phobius"/>
    </source>
</evidence>
<evidence type="ECO:0000256" key="2">
    <source>
        <dbReference type="ARBA" id="ARBA00010663"/>
    </source>
</evidence>
<evidence type="ECO:0000256" key="11">
    <source>
        <dbReference type="RuleBase" id="RU000688"/>
    </source>
</evidence>
<dbReference type="SUPFAM" id="SSF81321">
    <property type="entry name" value="Family A G protein-coupled receptor-like"/>
    <property type="match status" value="1"/>
</dbReference>
<feature type="transmembrane region" description="Helical" evidence="12">
    <location>
        <begin position="66"/>
        <end position="89"/>
    </location>
</feature>
<comment type="subcellular location">
    <subcellularLocation>
        <location evidence="1">Membrane</location>
        <topology evidence="1">Multi-pass membrane protein</topology>
    </subcellularLocation>
</comment>
<dbReference type="InterPro" id="IPR017452">
    <property type="entry name" value="GPCR_Rhodpsn_7TM"/>
</dbReference>
<feature type="domain" description="G-protein coupled receptors family 1 profile" evidence="13">
    <location>
        <begin position="81"/>
        <end position="180"/>
    </location>
</feature>
<organism evidence="14 15">
    <name type="scientific">Ceratitis capitata</name>
    <name type="common">Mediterranean fruit fly</name>
    <name type="synonym">Tephritis capitata</name>
    <dbReference type="NCBI Taxonomy" id="7213"/>
    <lineage>
        <taxon>Eukaryota</taxon>
        <taxon>Metazoa</taxon>
        <taxon>Ecdysozoa</taxon>
        <taxon>Arthropoda</taxon>
        <taxon>Hexapoda</taxon>
        <taxon>Insecta</taxon>
        <taxon>Pterygota</taxon>
        <taxon>Neoptera</taxon>
        <taxon>Endopterygota</taxon>
        <taxon>Diptera</taxon>
        <taxon>Brachycera</taxon>
        <taxon>Muscomorpha</taxon>
        <taxon>Tephritoidea</taxon>
        <taxon>Tephritidae</taxon>
        <taxon>Ceratitis</taxon>
        <taxon>Ceratitis</taxon>
    </lineage>
</organism>
<feature type="transmembrane region" description="Helical" evidence="12">
    <location>
        <begin position="101"/>
        <end position="127"/>
    </location>
</feature>
<sequence>MYNFSELLDEINWQRLNQIWRDFGKQCELVVANGSITDCVSHARHGPSGQSLLEQIPTNGFDNEPILGLFTLVLLLISACGNGVVVYIFGGTKSLRTPANLLVLNLAFSDFCMMVSQAPVMIINFYYETWILGPLWCDIYSICGSMFGCVSIWSMCMIALDRYNVIVKGVSGRPMTINWR</sequence>
<dbReference type="GO" id="GO:0004930">
    <property type="term" value="F:G protein-coupled receptor activity"/>
    <property type="evidence" value="ECO:0007669"/>
    <property type="project" value="UniProtKB-KW"/>
</dbReference>
<keyword evidence="4 12" id="KW-1133">Transmembrane helix</keyword>
<dbReference type="GO" id="GO:0016020">
    <property type="term" value="C:membrane"/>
    <property type="evidence" value="ECO:0007669"/>
    <property type="project" value="UniProtKB-SubCell"/>
</dbReference>
<comment type="similarity">
    <text evidence="2 11">Belongs to the G-protein coupled receptor 1 family.</text>
</comment>
<evidence type="ECO:0000313" key="15">
    <source>
        <dbReference type="Proteomes" id="UP000606786"/>
    </source>
</evidence>
<proteinExistence type="inferred from homology"/>
<evidence type="ECO:0000256" key="1">
    <source>
        <dbReference type="ARBA" id="ARBA00004141"/>
    </source>
</evidence>
<dbReference type="PRINTS" id="PR00237">
    <property type="entry name" value="GPCRRHODOPSN"/>
</dbReference>
<keyword evidence="9 11" id="KW-0807">Transducer</keyword>
<dbReference type="InterPro" id="IPR000276">
    <property type="entry name" value="GPCR_Rhodpsn"/>
</dbReference>
<evidence type="ECO:0000259" key="13">
    <source>
        <dbReference type="PROSITE" id="PS50262"/>
    </source>
</evidence>
<dbReference type="GO" id="GO:0007601">
    <property type="term" value="P:visual perception"/>
    <property type="evidence" value="ECO:0007669"/>
    <property type="project" value="UniProtKB-KW"/>
</dbReference>
<reference evidence="14" key="1">
    <citation type="submission" date="2020-11" db="EMBL/GenBank/DDBJ databases">
        <authorList>
            <person name="Whitehead M."/>
        </authorList>
    </citation>
    <scope>NUCLEOTIDE SEQUENCE</scope>
    <source>
        <strain evidence="14">EGII</strain>
    </source>
</reference>
<dbReference type="PROSITE" id="PS00237">
    <property type="entry name" value="G_PROTEIN_RECEP_F1_1"/>
    <property type="match status" value="1"/>
</dbReference>
<feature type="transmembrane region" description="Helical" evidence="12">
    <location>
        <begin position="139"/>
        <end position="160"/>
    </location>
</feature>
<evidence type="ECO:0000256" key="6">
    <source>
        <dbReference type="ARBA" id="ARBA00023136"/>
    </source>
</evidence>
<evidence type="ECO:0000256" key="10">
    <source>
        <dbReference type="ARBA" id="ARBA00023305"/>
    </source>
</evidence>